<dbReference type="Pfam" id="PF08220">
    <property type="entry name" value="HTH_DeoR"/>
    <property type="match status" value="1"/>
</dbReference>
<dbReference type="InterPro" id="IPR037171">
    <property type="entry name" value="NagB/RpiA_transferase-like"/>
</dbReference>
<organism evidence="5 6">
    <name type="scientific">Natronomicrosphaera hydrolytica</name>
    <dbReference type="NCBI Taxonomy" id="3242702"/>
    <lineage>
        <taxon>Bacteria</taxon>
        <taxon>Pseudomonadati</taxon>
        <taxon>Planctomycetota</taxon>
        <taxon>Phycisphaerae</taxon>
        <taxon>Phycisphaerales</taxon>
        <taxon>Phycisphaeraceae</taxon>
        <taxon>Natronomicrosphaera</taxon>
    </lineage>
</organism>
<dbReference type="PROSITE" id="PS51000">
    <property type="entry name" value="HTH_DEOR_2"/>
    <property type="match status" value="1"/>
</dbReference>
<dbReference type="PANTHER" id="PTHR30363:SF44">
    <property type="entry name" value="AGA OPERON TRANSCRIPTIONAL REPRESSOR-RELATED"/>
    <property type="match status" value="1"/>
</dbReference>
<keyword evidence="6" id="KW-1185">Reference proteome</keyword>
<keyword evidence="1" id="KW-0805">Transcription regulation</keyword>
<dbReference type="InterPro" id="IPR050313">
    <property type="entry name" value="Carb_Metab_HTH_regulators"/>
</dbReference>
<dbReference type="PANTHER" id="PTHR30363">
    <property type="entry name" value="HTH-TYPE TRANSCRIPTIONAL REGULATOR SRLR-RELATED"/>
    <property type="match status" value="1"/>
</dbReference>
<feature type="domain" description="HTH deoR-type" evidence="4">
    <location>
        <begin position="11"/>
        <end position="66"/>
    </location>
</feature>
<dbReference type="RefSeq" id="WP_425345400.1">
    <property type="nucleotide sequence ID" value="NZ_JBGUBD010000005.1"/>
</dbReference>
<evidence type="ECO:0000256" key="1">
    <source>
        <dbReference type="ARBA" id="ARBA00023015"/>
    </source>
</evidence>
<evidence type="ECO:0000256" key="2">
    <source>
        <dbReference type="ARBA" id="ARBA00023125"/>
    </source>
</evidence>
<dbReference type="InterPro" id="IPR036388">
    <property type="entry name" value="WH-like_DNA-bd_sf"/>
</dbReference>
<evidence type="ECO:0000313" key="6">
    <source>
        <dbReference type="Proteomes" id="UP001575105"/>
    </source>
</evidence>
<reference evidence="5 6" key="1">
    <citation type="submission" date="2024-08" db="EMBL/GenBank/DDBJ databases">
        <title>Whole-genome sequencing of halo(alkali)philic microorganisms from hypersaline lakes.</title>
        <authorList>
            <person name="Sorokin D.Y."/>
            <person name="Merkel A.Y."/>
            <person name="Messina E."/>
            <person name="Yakimov M."/>
        </authorList>
    </citation>
    <scope>NUCLEOTIDE SEQUENCE [LARGE SCALE GENOMIC DNA]</scope>
    <source>
        <strain evidence="5 6">AB-hyl4</strain>
    </source>
</reference>
<dbReference type="SMART" id="SM00420">
    <property type="entry name" value="HTH_DEOR"/>
    <property type="match status" value="1"/>
</dbReference>
<dbReference type="InterPro" id="IPR036390">
    <property type="entry name" value="WH_DNA-bd_sf"/>
</dbReference>
<dbReference type="InterPro" id="IPR018356">
    <property type="entry name" value="Tscrpt_reg_HTH_DeoR_CS"/>
</dbReference>
<evidence type="ECO:0000259" key="4">
    <source>
        <dbReference type="PROSITE" id="PS51000"/>
    </source>
</evidence>
<accession>A0ABV4U698</accession>
<gene>
    <name evidence="5" type="ORF">ACERK3_09215</name>
</gene>
<dbReference type="SMART" id="SM01134">
    <property type="entry name" value="DeoRC"/>
    <property type="match status" value="1"/>
</dbReference>
<dbReference type="EMBL" id="JBGUBD010000005">
    <property type="protein sequence ID" value="MFA9478473.1"/>
    <property type="molecule type" value="Genomic_DNA"/>
</dbReference>
<evidence type="ECO:0000313" key="5">
    <source>
        <dbReference type="EMBL" id="MFA9478473.1"/>
    </source>
</evidence>
<dbReference type="PRINTS" id="PR00037">
    <property type="entry name" value="HTHLACR"/>
</dbReference>
<comment type="caution">
    <text evidence="5">The sequence shown here is derived from an EMBL/GenBank/DDBJ whole genome shotgun (WGS) entry which is preliminary data.</text>
</comment>
<dbReference type="PROSITE" id="PS00894">
    <property type="entry name" value="HTH_DEOR_1"/>
    <property type="match status" value="1"/>
</dbReference>
<dbReference type="SUPFAM" id="SSF100950">
    <property type="entry name" value="NagB/RpiA/CoA transferase-like"/>
    <property type="match status" value="1"/>
</dbReference>
<dbReference type="Gene3D" id="1.10.10.10">
    <property type="entry name" value="Winged helix-like DNA-binding domain superfamily/Winged helix DNA-binding domain"/>
    <property type="match status" value="1"/>
</dbReference>
<dbReference type="GO" id="GO:0003677">
    <property type="term" value="F:DNA binding"/>
    <property type="evidence" value="ECO:0007669"/>
    <property type="project" value="UniProtKB-KW"/>
</dbReference>
<evidence type="ECO:0000256" key="3">
    <source>
        <dbReference type="ARBA" id="ARBA00023163"/>
    </source>
</evidence>
<proteinExistence type="predicted"/>
<protein>
    <submittedName>
        <fullName evidence="5">DeoR/GlpR family DNA-binding transcription regulator</fullName>
    </submittedName>
</protein>
<name>A0ABV4U698_9BACT</name>
<dbReference type="Gene3D" id="3.40.50.1360">
    <property type="match status" value="1"/>
</dbReference>
<keyword evidence="3" id="KW-0804">Transcription</keyword>
<dbReference type="InterPro" id="IPR014036">
    <property type="entry name" value="DeoR-like_C"/>
</dbReference>
<keyword evidence="2 5" id="KW-0238">DNA-binding</keyword>
<dbReference type="Pfam" id="PF00455">
    <property type="entry name" value="DeoRC"/>
    <property type="match status" value="1"/>
</dbReference>
<dbReference type="Proteomes" id="UP001575105">
    <property type="component" value="Unassembled WGS sequence"/>
</dbReference>
<dbReference type="SUPFAM" id="SSF46785">
    <property type="entry name" value="Winged helix' DNA-binding domain"/>
    <property type="match status" value="1"/>
</dbReference>
<sequence>MNEHVATTLSPDLRRSRILEKLEVAGEQTVEQLAEAFAVSGMTIRRDLQDLANDGRVLRTHGGAAPAARISFEFRFLERAQQQTQAKEAIADVAVGLIQPGQSVLLDSSTTTLAIARRLKTLGQFTVITTSLPIASELFAAEHITTILLGGQLRHDSPDMVGSITLQNLETLRADIAFIGADAIDDAGYVYNVSPDVGGMLARMATAAATAYSVADHTKVGRQELMRFAHLRDWAGLITDNNLNTQQRDNLTNAGVRVLQPPTHQP</sequence>
<dbReference type="InterPro" id="IPR001034">
    <property type="entry name" value="DeoR_HTH"/>
</dbReference>